<dbReference type="InterPro" id="IPR003682">
    <property type="entry name" value="rRNA_ssu_MeTfrase_G"/>
</dbReference>
<dbReference type="SUPFAM" id="SSF53335">
    <property type="entry name" value="S-adenosyl-L-methionine-dependent methyltransferases"/>
    <property type="match status" value="1"/>
</dbReference>
<dbReference type="Proteomes" id="UP000823936">
    <property type="component" value="Unassembled WGS sequence"/>
</dbReference>
<keyword evidence="1 6" id="KW-0963">Cytoplasm</keyword>
<dbReference type="Pfam" id="PF02527">
    <property type="entry name" value="GidB"/>
    <property type="match status" value="1"/>
</dbReference>
<comment type="caution">
    <text evidence="6">Lacks conserved residue(s) required for the propagation of feature annotation.</text>
</comment>
<evidence type="ECO:0000313" key="8">
    <source>
        <dbReference type="Proteomes" id="UP000823936"/>
    </source>
</evidence>
<keyword evidence="2 6" id="KW-0698">rRNA processing</keyword>
<feature type="binding site" evidence="6">
    <location>
        <position position="76"/>
    </location>
    <ligand>
        <name>S-adenosyl-L-methionine</name>
        <dbReference type="ChEBI" id="CHEBI:59789"/>
    </ligand>
</feature>
<gene>
    <name evidence="6 7" type="primary">rsmG</name>
    <name evidence="7" type="ORF">IAB12_00500</name>
</gene>
<comment type="subcellular location">
    <subcellularLocation>
        <location evidence="6">Cytoplasm</location>
    </subcellularLocation>
</comment>
<keyword evidence="5 6" id="KW-0949">S-adenosyl-L-methionine</keyword>
<dbReference type="PIRSF" id="PIRSF003078">
    <property type="entry name" value="GidB"/>
    <property type="match status" value="1"/>
</dbReference>
<comment type="caution">
    <text evidence="7">The sequence shown here is derived from an EMBL/GenBank/DDBJ whole genome shotgun (WGS) entry which is preliminary data.</text>
</comment>
<protein>
    <recommendedName>
        <fullName evidence="6">Ribosomal RNA small subunit methyltransferase G</fullName>
        <ecNumber evidence="6">2.1.1.-</ecNumber>
    </recommendedName>
    <alternativeName>
        <fullName evidence="6">16S rRNA 7-methylguanosine methyltransferase</fullName>
        <shortName evidence="6">16S rRNA m7G methyltransferase</shortName>
    </alternativeName>
</protein>
<name>A0A9D1TMH1_9SPIO</name>
<dbReference type="GO" id="GO:0005829">
    <property type="term" value="C:cytosol"/>
    <property type="evidence" value="ECO:0007669"/>
    <property type="project" value="TreeGrafter"/>
</dbReference>
<evidence type="ECO:0000256" key="1">
    <source>
        <dbReference type="ARBA" id="ARBA00022490"/>
    </source>
</evidence>
<evidence type="ECO:0000256" key="6">
    <source>
        <dbReference type="HAMAP-Rule" id="MF_00074"/>
    </source>
</evidence>
<dbReference type="GO" id="GO:0070043">
    <property type="term" value="F:rRNA (guanine-N7-)-methyltransferase activity"/>
    <property type="evidence" value="ECO:0007669"/>
    <property type="project" value="UniProtKB-UniRule"/>
</dbReference>
<sequence>MNRKLLISGLEELKIDFDDLALDRFETYLDEIMLFNPSLKLTGYKSEEDNIIRNFLDSAALWKIFDETDGEIIDVGSGAGFPGLVLAILFPQRKITLLDRMTRRTAFLFSASKRLLLDNVNILNCDIKEVKRRFDIITSRAFHPTADVIDDLVRMLDEGGSMVFYKGKRDAVEKEMKDVENMGLVFDIKSIKVPFLNEERNALIIRRND</sequence>
<dbReference type="PANTHER" id="PTHR31760:SF0">
    <property type="entry name" value="S-ADENOSYL-L-METHIONINE-DEPENDENT METHYLTRANSFERASES SUPERFAMILY PROTEIN"/>
    <property type="match status" value="1"/>
</dbReference>
<organism evidence="7 8">
    <name type="scientific">Candidatus Ornithospirochaeta avicola</name>
    <dbReference type="NCBI Taxonomy" id="2840896"/>
    <lineage>
        <taxon>Bacteria</taxon>
        <taxon>Pseudomonadati</taxon>
        <taxon>Spirochaetota</taxon>
        <taxon>Spirochaetia</taxon>
        <taxon>Spirochaetales</taxon>
        <taxon>Spirochaetaceae</taxon>
        <taxon>Spirochaetaceae incertae sedis</taxon>
        <taxon>Candidatus Ornithospirochaeta</taxon>
    </lineage>
</organism>
<dbReference type="AlphaFoldDB" id="A0A9D1TMH1"/>
<dbReference type="HAMAP" id="MF_00074">
    <property type="entry name" value="16SrRNA_methyltr_G"/>
    <property type="match status" value="1"/>
</dbReference>
<evidence type="ECO:0000256" key="2">
    <source>
        <dbReference type="ARBA" id="ARBA00022552"/>
    </source>
</evidence>
<comment type="similarity">
    <text evidence="6">Belongs to the methyltransferase superfamily. RNA methyltransferase RsmG family.</text>
</comment>
<accession>A0A9D1TMH1</accession>
<reference evidence="7" key="1">
    <citation type="journal article" date="2021" name="PeerJ">
        <title>Extensive microbial diversity within the chicken gut microbiome revealed by metagenomics and culture.</title>
        <authorList>
            <person name="Gilroy R."/>
            <person name="Ravi A."/>
            <person name="Getino M."/>
            <person name="Pursley I."/>
            <person name="Horton D.L."/>
            <person name="Alikhan N.F."/>
            <person name="Baker D."/>
            <person name="Gharbi K."/>
            <person name="Hall N."/>
            <person name="Watson M."/>
            <person name="Adriaenssens E.M."/>
            <person name="Foster-Nyarko E."/>
            <person name="Jarju S."/>
            <person name="Secka A."/>
            <person name="Antonio M."/>
            <person name="Oren A."/>
            <person name="Chaudhuri R.R."/>
            <person name="La Ragione R."/>
            <person name="Hildebrand F."/>
            <person name="Pallen M.J."/>
        </authorList>
    </citation>
    <scope>NUCLEOTIDE SEQUENCE</scope>
    <source>
        <strain evidence="7">Gambia11-129</strain>
    </source>
</reference>
<comment type="function">
    <text evidence="6">Specifically methylates the N7 position of a guanine in 16S rRNA.</text>
</comment>
<dbReference type="CDD" id="cd02440">
    <property type="entry name" value="AdoMet_MTases"/>
    <property type="match status" value="1"/>
</dbReference>
<keyword evidence="3 6" id="KW-0489">Methyltransferase</keyword>
<keyword evidence="4 6" id="KW-0808">Transferase</keyword>
<feature type="binding site" evidence="6">
    <location>
        <position position="140"/>
    </location>
    <ligand>
        <name>S-adenosyl-L-methionine</name>
        <dbReference type="ChEBI" id="CHEBI:59789"/>
    </ligand>
</feature>
<evidence type="ECO:0000256" key="5">
    <source>
        <dbReference type="ARBA" id="ARBA00022691"/>
    </source>
</evidence>
<dbReference type="InterPro" id="IPR029063">
    <property type="entry name" value="SAM-dependent_MTases_sf"/>
</dbReference>
<evidence type="ECO:0000256" key="4">
    <source>
        <dbReference type="ARBA" id="ARBA00022679"/>
    </source>
</evidence>
<feature type="binding site" evidence="6">
    <location>
        <position position="81"/>
    </location>
    <ligand>
        <name>S-adenosyl-L-methionine</name>
        <dbReference type="ChEBI" id="CHEBI:59789"/>
    </ligand>
</feature>
<reference evidence="7" key="2">
    <citation type="submission" date="2021-04" db="EMBL/GenBank/DDBJ databases">
        <authorList>
            <person name="Gilroy R."/>
        </authorList>
    </citation>
    <scope>NUCLEOTIDE SEQUENCE</scope>
    <source>
        <strain evidence="7">Gambia11-129</strain>
    </source>
</reference>
<proteinExistence type="inferred from homology"/>
<dbReference type="PANTHER" id="PTHR31760">
    <property type="entry name" value="S-ADENOSYL-L-METHIONINE-DEPENDENT METHYLTRANSFERASES SUPERFAMILY PROTEIN"/>
    <property type="match status" value="1"/>
</dbReference>
<dbReference type="EC" id="2.1.1.-" evidence="6"/>
<evidence type="ECO:0000256" key="3">
    <source>
        <dbReference type="ARBA" id="ARBA00022603"/>
    </source>
</evidence>
<dbReference type="NCBIfam" id="TIGR00138">
    <property type="entry name" value="rsmG_gidB"/>
    <property type="match status" value="1"/>
</dbReference>
<dbReference type="Gene3D" id="3.40.50.150">
    <property type="entry name" value="Vaccinia Virus protein VP39"/>
    <property type="match status" value="1"/>
</dbReference>
<evidence type="ECO:0000313" key="7">
    <source>
        <dbReference type="EMBL" id="HIV98248.1"/>
    </source>
</evidence>
<dbReference type="EMBL" id="DXHU01000003">
    <property type="protein sequence ID" value="HIV98248.1"/>
    <property type="molecule type" value="Genomic_DNA"/>
</dbReference>